<feature type="compositionally biased region" description="Low complexity" evidence="1">
    <location>
        <begin position="68"/>
        <end position="82"/>
    </location>
</feature>
<dbReference type="EMBL" id="JAPWDV010000001">
    <property type="protein sequence ID" value="KAJ6225451.1"/>
    <property type="molecule type" value="Genomic_DNA"/>
</dbReference>
<feature type="compositionally biased region" description="Polar residues" evidence="1">
    <location>
        <begin position="55"/>
        <end position="67"/>
    </location>
</feature>
<dbReference type="OMA" id="FMEVSKW"/>
<feature type="compositionally biased region" description="Polar residues" evidence="1">
    <location>
        <begin position="158"/>
        <end position="187"/>
    </location>
</feature>
<accession>A0A9Q0MGF1</accession>
<dbReference type="Pfam" id="PF00620">
    <property type="entry name" value="RhoGAP"/>
    <property type="match status" value="1"/>
</dbReference>
<dbReference type="GO" id="GO:0007165">
    <property type="term" value="P:signal transduction"/>
    <property type="evidence" value="ECO:0007669"/>
    <property type="project" value="InterPro"/>
</dbReference>
<feature type="region of interest" description="Disordered" evidence="1">
    <location>
        <begin position="638"/>
        <end position="696"/>
    </location>
</feature>
<dbReference type="InterPro" id="IPR038185">
    <property type="entry name" value="MyTH4_dom_sf"/>
</dbReference>
<feature type="compositionally biased region" description="Low complexity" evidence="1">
    <location>
        <begin position="729"/>
        <end position="781"/>
    </location>
</feature>
<evidence type="ECO:0008006" key="7">
    <source>
        <dbReference type="Google" id="ProtNLM"/>
    </source>
</evidence>
<dbReference type="GO" id="GO:0005856">
    <property type="term" value="C:cytoskeleton"/>
    <property type="evidence" value="ECO:0007669"/>
    <property type="project" value="InterPro"/>
</dbReference>
<feature type="region of interest" description="Disordered" evidence="1">
    <location>
        <begin position="546"/>
        <end position="579"/>
    </location>
</feature>
<dbReference type="PANTHER" id="PTHR45876:SF8">
    <property type="entry name" value="FI04035P"/>
    <property type="match status" value="1"/>
</dbReference>
<feature type="compositionally biased region" description="Polar residues" evidence="1">
    <location>
        <begin position="302"/>
        <end position="315"/>
    </location>
</feature>
<feature type="compositionally biased region" description="Polar residues" evidence="1">
    <location>
        <begin position="782"/>
        <end position="838"/>
    </location>
</feature>
<comment type="caution">
    <text evidence="5">The sequence shown here is derived from an EMBL/GenBank/DDBJ whole genome shotgun (WGS) entry which is preliminary data.</text>
</comment>
<evidence type="ECO:0000259" key="2">
    <source>
        <dbReference type="PROSITE" id="PS50020"/>
    </source>
</evidence>
<reference evidence="5" key="1">
    <citation type="submission" date="2022-12" db="EMBL/GenBank/DDBJ databases">
        <title>Genome assemblies of Blomia tropicalis.</title>
        <authorList>
            <person name="Cui Y."/>
        </authorList>
    </citation>
    <scope>NUCLEOTIDE SEQUENCE</scope>
    <source>
        <tissue evidence="5">Adult mites</tissue>
    </source>
</reference>
<evidence type="ECO:0000256" key="1">
    <source>
        <dbReference type="SAM" id="MobiDB-lite"/>
    </source>
</evidence>
<dbReference type="PROSITE" id="PS50020">
    <property type="entry name" value="WW_DOMAIN_2"/>
    <property type="match status" value="1"/>
</dbReference>
<proteinExistence type="predicted"/>
<dbReference type="PROSITE" id="PS50238">
    <property type="entry name" value="RHOGAP"/>
    <property type="match status" value="1"/>
</dbReference>
<feature type="region of interest" description="Disordered" evidence="1">
    <location>
        <begin position="302"/>
        <end position="367"/>
    </location>
</feature>
<dbReference type="InterPro" id="IPR008936">
    <property type="entry name" value="Rho_GTPase_activation_prot"/>
</dbReference>
<name>A0A9Q0MGF1_BLOTA</name>
<gene>
    <name evidence="5" type="ORF">RDWZM_003996</name>
</gene>
<dbReference type="SUPFAM" id="SSF48350">
    <property type="entry name" value="GTPase activation domain, GAP"/>
    <property type="match status" value="1"/>
</dbReference>
<feature type="domain" description="Rho-GAP" evidence="3">
    <location>
        <begin position="1178"/>
        <end position="1405"/>
    </location>
</feature>
<organism evidence="5 6">
    <name type="scientific">Blomia tropicalis</name>
    <name type="common">Mite</name>
    <dbReference type="NCBI Taxonomy" id="40697"/>
    <lineage>
        <taxon>Eukaryota</taxon>
        <taxon>Metazoa</taxon>
        <taxon>Ecdysozoa</taxon>
        <taxon>Arthropoda</taxon>
        <taxon>Chelicerata</taxon>
        <taxon>Arachnida</taxon>
        <taxon>Acari</taxon>
        <taxon>Acariformes</taxon>
        <taxon>Sarcoptiformes</taxon>
        <taxon>Astigmata</taxon>
        <taxon>Glycyphagoidea</taxon>
        <taxon>Echimyopodidae</taxon>
        <taxon>Blomia</taxon>
    </lineage>
</organism>
<dbReference type="Proteomes" id="UP001142055">
    <property type="component" value="Chromosome 1"/>
</dbReference>
<protein>
    <recommendedName>
        <fullName evidence="7">Rho GTPase-activating protein 39</fullName>
    </recommendedName>
</protein>
<evidence type="ECO:0000259" key="3">
    <source>
        <dbReference type="PROSITE" id="PS50238"/>
    </source>
</evidence>
<evidence type="ECO:0000313" key="6">
    <source>
        <dbReference type="Proteomes" id="UP001142055"/>
    </source>
</evidence>
<dbReference type="Gene3D" id="1.25.40.530">
    <property type="entry name" value="MyTH4 domain"/>
    <property type="match status" value="1"/>
</dbReference>
<dbReference type="SMART" id="SM00139">
    <property type="entry name" value="MyTH4"/>
    <property type="match status" value="1"/>
</dbReference>
<dbReference type="InterPro" id="IPR001202">
    <property type="entry name" value="WW_dom"/>
</dbReference>
<dbReference type="Gene3D" id="2.20.70.10">
    <property type="match status" value="1"/>
</dbReference>
<feature type="compositionally biased region" description="Polar residues" evidence="1">
    <location>
        <begin position="905"/>
        <end position="914"/>
    </location>
</feature>
<feature type="region of interest" description="Disordered" evidence="1">
    <location>
        <begin position="490"/>
        <end position="525"/>
    </location>
</feature>
<dbReference type="SMART" id="SM00324">
    <property type="entry name" value="RhoGAP"/>
    <property type="match status" value="1"/>
</dbReference>
<feature type="domain" description="WW" evidence="2">
    <location>
        <begin position="252"/>
        <end position="285"/>
    </location>
</feature>
<dbReference type="PANTHER" id="PTHR45876">
    <property type="entry name" value="FI04035P"/>
    <property type="match status" value="1"/>
</dbReference>
<dbReference type="GO" id="GO:0005096">
    <property type="term" value="F:GTPase activator activity"/>
    <property type="evidence" value="ECO:0007669"/>
    <property type="project" value="TreeGrafter"/>
</dbReference>
<feature type="compositionally biased region" description="Basic and acidic residues" evidence="1">
    <location>
        <begin position="932"/>
        <end position="942"/>
    </location>
</feature>
<feature type="compositionally biased region" description="Low complexity" evidence="1">
    <location>
        <begin position="323"/>
        <end position="345"/>
    </location>
</feature>
<feature type="region of interest" description="Disordered" evidence="1">
    <location>
        <begin position="905"/>
        <end position="962"/>
    </location>
</feature>
<dbReference type="Gene3D" id="1.10.555.10">
    <property type="entry name" value="Rho GTPase activation protein"/>
    <property type="match status" value="1"/>
</dbReference>
<feature type="domain" description="MyTH4" evidence="4">
    <location>
        <begin position="995"/>
        <end position="1165"/>
    </location>
</feature>
<feature type="region of interest" description="Disordered" evidence="1">
    <location>
        <begin position="1"/>
        <end position="204"/>
    </location>
</feature>
<dbReference type="InterPro" id="IPR000198">
    <property type="entry name" value="RhoGAP_dom"/>
</dbReference>
<keyword evidence="6" id="KW-1185">Reference proteome</keyword>
<evidence type="ECO:0000313" key="5">
    <source>
        <dbReference type="EMBL" id="KAJ6225451.1"/>
    </source>
</evidence>
<dbReference type="InterPro" id="IPR000857">
    <property type="entry name" value="MyTH4_dom"/>
</dbReference>
<feature type="region of interest" description="Disordered" evidence="1">
    <location>
        <begin position="729"/>
        <end position="838"/>
    </location>
</feature>
<sequence>MFHRGNSSRIKSSTMSTNSSSSTSSSPSFMISNDGAPPGSHSSRGNLVKQLVDNLYSNSPVPNNVKTSPNHSSTSASSVRSSFRNVNNGGTSSVHHMSPSTQQRSFGLRTQMSEPHNSNQDNHSPKNKNSYNSPSLDRKSITRSSLPVGASNPYFPNRSGSGMSNTSFGSSVLQHYGQINQPSNKNSPKPFLDGEPIDSDGSTFNIAQSIGSTTWIEILEPRSKTKMFANLSTGECRWEEPKGVPVLRASNPNITQWWELYDQKTQRFYYYSAKDFKTIWQKPTSPDAVVVPLAKLQILKQNTNHQNSHNNESFDSGTGGTGNSSSGHVTPSSPSFSSPSHPFGPKLKWGPNSGPPSTTRSITSPSVPILVDASTQTQNPITSKPTMVSRWTQTTNITPTNVRLTRRPGPTKASISNGVQVNNAQQRPSLHHYLLSEKRFARGRHTNQLSMDPDPNEALYDQVYGSNTQGLIYGNGNEFYDIVANEQCGTQMTSRDESTDGEESVDGQLQRQIHRRQPPSGQRQTDELELYSAQGDFGEFVRGHSHRQALPSSVRSSIKISNNNNNNIVTSNNGQQSSNQMNQNDGIRMSASFTSVDFKRNIAGRSTGRMVNSNVQANRTSSGSSNIADRISLFNQKSTGPIVSTTPSQSSPTPMIIHRTPSSPPGVQHTSSSTPIVANANSRHSTGSGNDPTTNNHLQRYFAQASGQTESPSPQAPSKSYSLTLISQQAGGSIGSSPQQPTTTTTLTTATSPVIGKLGNNLSNLSLTNSSNKSIDSSKNTYYQIPPSSSFETLSGNSSAITPQITRRNTSSKSNKSDSMNTSSQLMDSSTELSRNSGRNLINTLGHSLSVGGPVNMKHNDSITITEEMQNVINFNQQRKAGQVFPNFNDSHMIMLNKSQSMATATNFPLNNNPPMGHKGKENGSKSKKKDKSGTKKAKEPKGSVSPKKTIEKVGVTMSAPPNTSIESFAKECVSRHRKGGIFSKKKTLKSMLTHTKKPLKKPMISTISDTLLVKESVNCFKLIQIFMGDRAVTANSANDEEVSNDQTLTDQPCDEKLLVRLINVCVQLVPMRDEVLVQVARQVTQNPSPESEQRGLELMCTLFWYFTASNKLASHLHAFLVGHRNPFTAVVRRKFEQQMHRARYTHSHLFFRKPHSAEEVARVLRCVRAKHCGVFGETLSDALVYNEGTDPKKQLPWPITLLTEALLEPRHQDREGVFRCVGDMDDVHRLKMKIDTTLPTDPNFRELVGYQSSNEKIPKLTDAHDLHVISSTFKLYFRELREAVVPAELYLEALDCAHNPVKACKLLDRLSTINRSSLCYLIRFLQVFSAPDHVRDTKMDDANLSMVWAPNILRSLTPNTVLPGPGSGKALLAAASANSANIYEQTRAEMSLVRTLIQHLDTNNALVQ</sequence>
<dbReference type="Pfam" id="PF00784">
    <property type="entry name" value="MyTH4"/>
    <property type="match status" value="1"/>
</dbReference>
<evidence type="ECO:0000259" key="4">
    <source>
        <dbReference type="PROSITE" id="PS51016"/>
    </source>
</evidence>
<feature type="compositionally biased region" description="Low complexity" evidence="1">
    <location>
        <begin position="644"/>
        <end position="654"/>
    </location>
</feature>
<feature type="compositionally biased region" description="Polar residues" evidence="1">
    <location>
        <begin position="668"/>
        <end position="696"/>
    </location>
</feature>
<feature type="compositionally biased region" description="Polar residues" evidence="1">
    <location>
        <begin position="83"/>
        <end position="121"/>
    </location>
</feature>
<feature type="compositionally biased region" description="Low complexity" evidence="1">
    <location>
        <begin position="355"/>
        <end position="366"/>
    </location>
</feature>
<feature type="compositionally biased region" description="Low complexity" evidence="1">
    <location>
        <begin position="552"/>
        <end position="579"/>
    </location>
</feature>
<feature type="compositionally biased region" description="Low complexity" evidence="1">
    <location>
        <begin position="7"/>
        <end position="28"/>
    </location>
</feature>
<dbReference type="PROSITE" id="PS51016">
    <property type="entry name" value="MYTH4"/>
    <property type="match status" value="1"/>
</dbReference>
<dbReference type="GO" id="GO:0005737">
    <property type="term" value="C:cytoplasm"/>
    <property type="evidence" value="ECO:0007669"/>
    <property type="project" value="TreeGrafter"/>
</dbReference>